<keyword evidence="2" id="KW-0808">Transferase</keyword>
<feature type="domain" description="Carbohydrate kinase FGGY C-terminal" evidence="5">
    <location>
        <begin position="278"/>
        <end position="485"/>
    </location>
</feature>
<comment type="similarity">
    <text evidence="1">Belongs to the FGGY kinase family.</text>
</comment>
<evidence type="ECO:0000259" key="5">
    <source>
        <dbReference type="Pfam" id="PF02782"/>
    </source>
</evidence>
<evidence type="ECO:0000256" key="3">
    <source>
        <dbReference type="ARBA" id="ARBA00022777"/>
    </source>
</evidence>
<dbReference type="NCBIfam" id="TIGR01315">
    <property type="entry name" value="5C_CHO_kinase"/>
    <property type="match status" value="1"/>
</dbReference>
<name>A0A2T6AWI0_9RHOB</name>
<dbReference type="PIRSF" id="PIRSF000538">
    <property type="entry name" value="GlpK"/>
    <property type="match status" value="1"/>
</dbReference>
<dbReference type="EMBL" id="QBKP01000010">
    <property type="protein sequence ID" value="PTX48175.1"/>
    <property type="molecule type" value="Genomic_DNA"/>
</dbReference>
<proteinExistence type="inferred from homology"/>
<gene>
    <name evidence="6" type="ORF">C8N34_11035</name>
</gene>
<protein>
    <submittedName>
        <fullName evidence="6">D-ribulokinase</fullName>
    </submittedName>
</protein>
<dbReference type="GO" id="GO:0019150">
    <property type="term" value="F:D-ribulokinase activity"/>
    <property type="evidence" value="ECO:0007669"/>
    <property type="project" value="TreeGrafter"/>
</dbReference>
<comment type="caution">
    <text evidence="6">The sequence shown here is derived from an EMBL/GenBank/DDBJ whole genome shotgun (WGS) entry which is preliminary data.</text>
</comment>
<dbReference type="RefSeq" id="WP_108129560.1">
    <property type="nucleotide sequence ID" value="NZ_QBKP01000010.1"/>
</dbReference>
<dbReference type="CDD" id="cd07782">
    <property type="entry name" value="ASKHA_NBD_FGGY_D-RBK"/>
    <property type="match status" value="1"/>
</dbReference>
<dbReference type="InterPro" id="IPR000577">
    <property type="entry name" value="Carb_kinase_FGGY"/>
</dbReference>
<evidence type="ECO:0000313" key="7">
    <source>
        <dbReference type="Proteomes" id="UP000244224"/>
    </source>
</evidence>
<dbReference type="Proteomes" id="UP000244224">
    <property type="component" value="Unassembled WGS sequence"/>
</dbReference>
<dbReference type="Pfam" id="PF00370">
    <property type="entry name" value="FGGY_N"/>
    <property type="match status" value="1"/>
</dbReference>
<evidence type="ECO:0000256" key="2">
    <source>
        <dbReference type="ARBA" id="ARBA00022679"/>
    </source>
</evidence>
<dbReference type="InterPro" id="IPR006003">
    <property type="entry name" value="FGGY_RbtK-like"/>
</dbReference>
<evidence type="ECO:0000256" key="1">
    <source>
        <dbReference type="ARBA" id="ARBA00009156"/>
    </source>
</evidence>
<dbReference type="Pfam" id="PF02782">
    <property type="entry name" value="FGGY_C"/>
    <property type="match status" value="1"/>
</dbReference>
<dbReference type="Gene3D" id="1.20.58.2240">
    <property type="match status" value="1"/>
</dbReference>
<evidence type="ECO:0000313" key="6">
    <source>
        <dbReference type="EMBL" id="PTX48175.1"/>
    </source>
</evidence>
<evidence type="ECO:0000259" key="4">
    <source>
        <dbReference type="Pfam" id="PF00370"/>
    </source>
</evidence>
<dbReference type="SUPFAM" id="SSF53067">
    <property type="entry name" value="Actin-like ATPase domain"/>
    <property type="match status" value="2"/>
</dbReference>
<dbReference type="InterPro" id="IPR018485">
    <property type="entry name" value="FGGY_C"/>
</dbReference>
<dbReference type="PANTHER" id="PTHR43435">
    <property type="entry name" value="RIBULOKINASE"/>
    <property type="match status" value="1"/>
</dbReference>
<dbReference type="GO" id="GO:0019321">
    <property type="term" value="P:pentose metabolic process"/>
    <property type="evidence" value="ECO:0007669"/>
    <property type="project" value="TreeGrafter"/>
</dbReference>
<organism evidence="6 7">
    <name type="scientific">Gemmobacter caeni</name>
    <dbReference type="NCBI Taxonomy" id="589035"/>
    <lineage>
        <taxon>Bacteria</taxon>
        <taxon>Pseudomonadati</taxon>
        <taxon>Pseudomonadota</taxon>
        <taxon>Alphaproteobacteria</taxon>
        <taxon>Rhodobacterales</taxon>
        <taxon>Paracoccaceae</taxon>
        <taxon>Gemmobacter</taxon>
    </lineage>
</organism>
<accession>A0A2T6AWI0</accession>
<sequence>MTPACYIGVDVGTGSARAGVFDASGQLLATASHPLKIWRPRPHHVEQSSADIWAAVCQATRSALALSGRSPQAVRGIGFDATCSLVVLGPEGRPLPVNDAGEADRNVIVWMDHRAEAQAGRINATRHRVLDHVGGRISPEMETPKLLWLKEHLPDTYAGAAHFMDLTDFLTWKATGSLWRSTCTVACKWTYMAHEQAWDASYFRAIGLADLAEAGFARIGPEIRPPGTAIPGALQAAAAAELGLPAGVAVGMGLIDAHAGAVGTLGAQGLPGDLAQRMAYVFGTSACTLNVSAEPAFVSGVWGPYFSALVPGLWLSEGGQSAAGAAIDHLVRLHPLAPEATRQAEAAGHGLVGWIEAQAARALVDRPLAGLLDDLHVVPEFLGNRAPFADPGARAIIAGLGLEEDENSLIALYLAGICAIGYGLRQIVAALKAGGADLQTVVISGGAGRSALVRRLLADASGTAIAVCATEEPVLLGAAMTAAIADGARPDLPTAMAAMSVAEETITPDPACRALHDRRFAAYEKLQALFRELRQP</sequence>
<keyword evidence="3 6" id="KW-0418">Kinase</keyword>
<feature type="domain" description="Carbohydrate kinase FGGY N-terminal" evidence="4">
    <location>
        <begin position="6"/>
        <end position="263"/>
    </location>
</feature>
<dbReference type="InterPro" id="IPR018484">
    <property type="entry name" value="FGGY_N"/>
</dbReference>
<dbReference type="Gene3D" id="3.30.420.40">
    <property type="match status" value="1"/>
</dbReference>
<keyword evidence="7" id="KW-1185">Reference proteome</keyword>
<dbReference type="OrthoDB" id="9805576at2"/>
<dbReference type="InterPro" id="IPR043129">
    <property type="entry name" value="ATPase_NBD"/>
</dbReference>
<dbReference type="GO" id="GO:0005737">
    <property type="term" value="C:cytoplasm"/>
    <property type="evidence" value="ECO:0007669"/>
    <property type="project" value="TreeGrafter"/>
</dbReference>
<dbReference type="AlphaFoldDB" id="A0A2T6AWI0"/>
<reference evidence="6 7" key="1">
    <citation type="submission" date="2018-04" db="EMBL/GenBank/DDBJ databases">
        <title>Genomic Encyclopedia of Archaeal and Bacterial Type Strains, Phase II (KMG-II): from individual species to whole genera.</title>
        <authorList>
            <person name="Goeker M."/>
        </authorList>
    </citation>
    <scope>NUCLEOTIDE SEQUENCE [LARGE SCALE GENOMIC DNA]</scope>
    <source>
        <strain evidence="6 7">DSM 21823</strain>
    </source>
</reference>
<dbReference type="PANTHER" id="PTHR43435:SF4">
    <property type="entry name" value="FGGY CARBOHYDRATE KINASE DOMAIN-CONTAINING PROTEIN"/>
    <property type="match status" value="1"/>
</dbReference>
<dbReference type="FunFam" id="3.30.420.40:FF:000101">
    <property type="entry name" value="FGGY carbohydrate kinase domain-containing protein"/>
    <property type="match status" value="1"/>
</dbReference>